<protein>
    <submittedName>
        <fullName evidence="2">Olfactomedin-like domain-containing protein</fullName>
    </submittedName>
</protein>
<evidence type="ECO:0000313" key="1">
    <source>
        <dbReference type="Proteomes" id="UP000887561"/>
    </source>
</evidence>
<dbReference type="AlphaFoldDB" id="A0A915MFP1"/>
<organism evidence="1 2">
    <name type="scientific">Meloidogyne javanica</name>
    <name type="common">Root-knot nematode worm</name>
    <dbReference type="NCBI Taxonomy" id="6303"/>
    <lineage>
        <taxon>Eukaryota</taxon>
        <taxon>Metazoa</taxon>
        <taxon>Ecdysozoa</taxon>
        <taxon>Nematoda</taxon>
        <taxon>Chromadorea</taxon>
        <taxon>Rhabditida</taxon>
        <taxon>Tylenchina</taxon>
        <taxon>Tylenchomorpha</taxon>
        <taxon>Tylenchoidea</taxon>
        <taxon>Meloidogynidae</taxon>
        <taxon>Meloidogyninae</taxon>
        <taxon>Meloidogyne</taxon>
        <taxon>Meloidogyne incognita group</taxon>
    </lineage>
</organism>
<accession>A0A915MFP1</accession>
<sequence length="99" mass="11854">ECNETERHPWLYNRSHNYVDFSVDHNGIWELADAFVMCGKMKVYSSMCLGRYNPYEGLTQISYNPTDERIYFFDSGKLLSVNVRMELDYYDEQEEILMQ</sequence>
<evidence type="ECO:0000313" key="2">
    <source>
        <dbReference type="WBParaSite" id="scaffold37250_cov788.g23292"/>
    </source>
</evidence>
<dbReference type="WBParaSite" id="scaffold37250_cov788.g23292">
    <property type="protein sequence ID" value="scaffold37250_cov788.g23292"/>
    <property type="gene ID" value="scaffold37250_cov788.g23292"/>
</dbReference>
<proteinExistence type="predicted"/>
<keyword evidence="1" id="KW-1185">Reference proteome</keyword>
<dbReference type="Proteomes" id="UP000887561">
    <property type="component" value="Unplaced"/>
</dbReference>
<name>A0A915MFP1_MELJA</name>
<reference evidence="2" key="1">
    <citation type="submission" date="2022-11" db="UniProtKB">
        <authorList>
            <consortium name="WormBaseParasite"/>
        </authorList>
    </citation>
    <scope>IDENTIFICATION</scope>
</reference>